<feature type="compositionally biased region" description="Basic and acidic residues" evidence="6">
    <location>
        <begin position="165"/>
        <end position="175"/>
    </location>
</feature>
<dbReference type="GO" id="GO:0046872">
    <property type="term" value="F:metal ion binding"/>
    <property type="evidence" value="ECO:0007669"/>
    <property type="project" value="UniProtKB-UniRule"/>
</dbReference>
<dbReference type="Gene3D" id="3.90.105.10">
    <property type="entry name" value="Molybdopterin biosynthesis moea protein, domain 2"/>
    <property type="match status" value="1"/>
</dbReference>
<evidence type="ECO:0000313" key="8">
    <source>
        <dbReference type="EMBL" id="ODQ58677.1"/>
    </source>
</evidence>
<dbReference type="Pfam" id="PF03453">
    <property type="entry name" value="MoeA_N"/>
    <property type="match status" value="1"/>
</dbReference>
<comment type="pathway">
    <text evidence="1 5">Cofactor biosynthesis; molybdopterin biosynthesis.</text>
</comment>
<comment type="similarity">
    <text evidence="2">In the N-terminal section; belongs to the MoaB/Mog family.</text>
</comment>
<dbReference type="Pfam" id="PF00994">
    <property type="entry name" value="MoCF_biosynth"/>
    <property type="match status" value="2"/>
</dbReference>
<organism evidence="8 9">
    <name type="scientific">Wickerhamomyces anomalus (strain ATCC 58044 / CBS 1984 / NCYC 433 / NRRL Y-366-8)</name>
    <name type="common">Yeast</name>
    <name type="synonym">Hansenula anomala</name>
    <dbReference type="NCBI Taxonomy" id="683960"/>
    <lineage>
        <taxon>Eukaryota</taxon>
        <taxon>Fungi</taxon>
        <taxon>Dikarya</taxon>
        <taxon>Ascomycota</taxon>
        <taxon>Saccharomycotina</taxon>
        <taxon>Saccharomycetes</taxon>
        <taxon>Phaffomycetales</taxon>
        <taxon>Wickerhamomycetaceae</taxon>
        <taxon>Wickerhamomyces</taxon>
    </lineage>
</organism>
<keyword evidence="5" id="KW-0460">Magnesium</keyword>
<dbReference type="InterPro" id="IPR036135">
    <property type="entry name" value="MoeA_linker/N_sf"/>
</dbReference>
<dbReference type="UniPathway" id="UPA00344"/>
<keyword evidence="5" id="KW-0500">Molybdenum</keyword>
<feature type="domain" description="MoaB/Mog" evidence="7">
    <location>
        <begin position="405"/>
        <end position="555"/>
    </location>
</feature>
<proteinExistence type="inferred from homology"/>
<dbReference type="GO" id="GO:0061598">
    <property type="term" value="F:molybdopterin adenylyltransferase activity"/>
    <property type="evidence" value="ECO:0007669"/>
    <property type="project" value="UniProtKB-UniRule"/>
</dbReference>
<comment type="catalytic activity">
    <reaction evidence="5">
        <text>adenylyl-molybdopterin + molybdate = Mo-molybdopterin + AMP + H(+)</text>
        <dbReference type="Rhea" id="RHEA:35047"/>
        <dbReference type="ChEBI" id="CHEBI:15378"/>
        <dbReference type="ChEBI" id="CHEBI:36264"/>
        <dbReference type="ChEBI" id="CHEBI:62727"/>
        <dbReference type="ChEBI" id="CHEBI:71302"/>
        <dbReference type="ChEBI" id="CHEBI:456215"/>
    </reaction>
</comment>
<sequence>KVGLLVISDTASKDNSEDKTSVKIEEFFANSELNPGYEIIKKDIIPDDIGQIQLKLRQWTETDELKLILTSGGTGFSDRDVTPEAVKPLIEKEASGIVHTMMSYSLKITPYAMMSRPVAGIRNKTLIVTIPGSPKGAVENIEGIIGVLGHALKQIGSAGSRHLHKSEPKAKEHTHSHSHGHHHHHHHHAHEGGHHGVKRHILSNDLSKPITQRARESPYPMIEVNEAFKLINEFTPSPQVEIKKINDPSITGYIVAEDIYANINVPNFRASIVDGYAVINSDGAGVYKVVQVSHASPSVSSTLQKGTIARVTTGAPIPDGANAVVPVEETELISTKDEGEEEDEVKILATNVEENDNVRGEGTDIAKGDLALAKGSQISPVGGEIGLLASIGVTSLKVFKKPKIGILSTGDELVDLGENCPTGELKFGQIYDTNRPLLLQTFRNWGYETKDLGIAKDTSKATEATIRKAFLEDDLDYIITTGGVSMGELDLLKPTIERQLGGIIHFGRVAMKPGKPSTFATIEVKGKRKVIFALPGNPASASVTSHLFVLPSLRKFSGVINLQDPKELPGFSKVNVTLTKQTKLDPRPEYQRVYIHQSTIGDELFADSTGFQRSSRVGSLAGANGLLIL</sequence>
<dbReference type="EMBL" id="KV454211">
    <property type="protein sequence ID" value="ODQ58677.1"/>
    <property type="molecule type" value="Genomic_DNA"/>
</dbReference>
<reference evidence="8 9" key="1">
    <citation type="journal article" date="2016" name="Proc. Natl. Acad. Sci. U.S.A.">
        <title>Comparative genomics of biotechnologically important yeasts.</title>
        <authorList>
            <person name="Riley R."/>
            <person name="Haridas S."/>
            <person name="Wolfe K.H."/>
            <person name="Lopes M.R."/>
            <person name="Hittinger C.T."/>
            <person name="Goeker M."/>
            <person name="Salamov A.A."/>
            <person name="Wisecaver J.H."/>
            <person name="Long T.M."/>
            <person name="Calvey C.H."/>
            <person name="Aerts A.L."/>
            <person name="Barry K.W."/>
            <person name="Choi C."/>
            <person name="Clum A."/>
            <person name="Coughlan A.Y."/>
            <person name="Deshpande S."/>
            <person name="Douglass A.P."/>
            <person name="Hanson S.J."/>
            <person name="Klenk H.-P."/>
            <person name="LaButti K.M."/>
            <person name="Lapidus A."/>
            <person name="Lindquist E.A."/>
            <person name="Lipzen A.M."/>
            <person name="Meier-Kolthoff J.P."/>
            <person name="Ohm R.A."/>
            <person name="Otillar R.P."/>
            <person name="Pangilinan J.L."/>
            <person name="Peng Y."/>
            <person name="Rokas A."/>
            <person name="Rosa C.A."/>
            <person name="Scheuner C."/>
            <person name="Sibirny A.A."/>
            <person name="Slot J.C."/>
            <person name="Stielow J.B."/>
            <person name="Sun H."/>
            <person name="Kurtzman C.P."/>
            <person name="Blackwell M."/>
            <person name="Grigoriev I.V."/>
            <person name="Jeffries T.W."/>
        </authorList>
    </citation>
    <scope>NUCLEOTIDE SEQUENCE [LARGE SCALE GENOMIC DNA]</scope>
    <source>
        <strain evidence="9">ATCC 58044 / CBS 1984 / NCYC 433 / NRRL Y-366-8</strain>
    </source>
</reference>
<comment type="catalytic activity">
    <reaction evidence="5">
        <text>molybdopterin + ATP + H(+) = adenylyl-molybdopterin + diphosphate</text>
        <dbReference type="Rhea" id="RHEA:31331"/>
        <dbReference type="ChEBI" id="CHEBI:15378"/>
        <dbReference type="ChEBI" id="CHEBI:30616"/>
        <dbReference type="ChEBI" id="CHEBI:33019"/>
        <dbReference type="ChEBI" id="CHEBI:58698"/>
        <dbReference type="ChEBI" id="CHEBI:62727"/>
    </reaction>
</comment>
<dbReference type="GeneID" id="30197955"/>
<comment type="similarity">
    <text evidence="3">In the C-terminal section; belongs to the MoeA family.</text>
</comment>
<dbReference type="Proteomes" id="UP000094112">
    <property type="component" value="Unassembled WGS sequence"/>
</dbReference>
<dbReference type="InterPro" id="IPR005111">
    <property type="entry name" value="MoeA_C_domain_IV"/>
</dbReference>
<evidence type="ECO:0000259" key="7">
    <source>
        <dbReference type="SMART" id="SM00852"/>
    </source>
</evidence>
<dbReference type="GO" id="GO:0061599">
    <property type="term" value="F:molybdopterin molybdotransferase activity"/>
    <property type="evidence" value="ECO:0007669"/>
    <property type="project" value="UniProtKB-UniRule"/>
</dbReference>
<dbReference type="NCBIfam" id="TIGR00177">
    <property type="entry name" value="molyb_syn"/>
    <property type="match status" value="2"/>
</dbReference>
<gene>
    <name evidence="8" type="ORF">WICANDRAFT_16780</name>
</gene>
<dbReference type="CDD" id="cd00887">
    <property type="entry name" value="MoeA"/>
    <property type="match status" value="1"/>
</dbReference>
<dbReference type="GO" id="GO:0005524">
    <property type="term" value="F:ATP binding"/>
    <property type="evidence" value="ECO:0007669"/>
    <property type="project" value="UniProtKB-UniRule"/>
</dbReference>
<dbReference type="SUPFAM" id="SSF53218">
    <property type="entry name" value="Molybdenum cofactor biosynthesis proteins"/>
    <property type="match status" value="2"/>
</dbReference>
<keyword evidence="9" id="KW-1185">Reference proteome</keyword>
<evidence type="ECO:0000256" key="1">
    <source>
        <dbReference type="ARBA" id="ARBA00005046"/>
    </source>
</evidence>
<name>A0A1E3P181_WICAA</name>
<feature type="compositionally biased region" description="Basic residues" evidence="6">
    <location>
        <begin position="176"/>
        <end position="196"/>
    </location>
</feature>
<dbReference type="SMART" id="SM00852">
    <property type="entry name" value="MoCF_biosynth"/>
    <property type="match status" value="2"/>
</dbReference>
<feature type="non-terminal residue" evidence="8">
    <location>
        <position position="1"/>
    </location>
</feature>
<dbReference type="Gene3D" id="2.40.340.10">
    <property type="entry name" value="MoeA, C-terminal, domain IV"/>
    <property type="match status" value="1"/>
</dbReference>
<feature type="domain" description="MoaB/Mog" evidence="7">
    <location>
        <begin position="3"/>
        <end position="151"/>
    </location>
</feature>
<dbReference type="AlphaFoldDB" id="A0A1E3P181"/>
<comment type="function">
    <text evidence="5">Catalyzes two steps in the biosynthesis of the molybdenum cofactor. In the first step, molybdopterin is adenylated. Subsequently, molybdate is inserted into adenylated molybdopterin and AMP is released.</text>
</comment>
<comment type="similarity">
    <text evidence="5">Belongs to the MoeA family.</text>
</comment>
<keyword evidence="4 5" id="KW-0501">Molybdenum cofactor biosynthesis</keyword>
<dbReference type="InterPro" id="IPR005110">
    <property type="entry name" value="MoeA_linker/N"/>
</dbReference>
<dbReference type="Gene3D" id="3.40.980.10">
    <property type="entry name" value="MoaB/Mog-like domain"/>
    <property type="match status" value="2"/>
</dbReference>
<dbReference type="InterPro" id="IPR001453">
    <property type="entry name" value="MoaB/Mog_dom"/>
</dbReference>
<dbReference type="STRING" id="683960.A0A1E3P181"/>
<dbReference type="InterPro" id="IPR008284">
    <property type="entry name" value="MoCF_biosynth_CS"/>
</dbReference>
<dbReference type="CDD" id="cd00886">
    <property type="entry name" value="MogA_MoaB"/>
    <property type="match status" value="1"/>
</dbReference>
<dbReference type="Pfam" id="PF03454">
    <property type="entry name" value="MoeA_C"/>
    <property type="match status" value="1"/>
</dbReference>
<dbReference type="FunFam" id="2.170.190.11:FF:000001">
    <property type="entry name" value="Molybdopterin molybdenumtransferase"/>
    <property type="match status" value="1"/>
</dbReference>
<keyword evidence="5" id="KW-0808">Transferase</keyword>
<evidence type="ECO:0000256" key="4">
    <source>
        <dbReference type="ARBA" id="ARBA00023150"/>
    </source>
</evidence>
<feature type="region of interest" description="Disordered" evidence="6">
    <location>
        <begin position="157"/>
        <end position="196"/>
    </location>
</feature>
<evidence type="ECO:0000256" key="3">
    <source>
        <dbReference type="ARBA" id="ARBA00008339"/>
    </source>
</evidence>
<dbReference type="OrthoDB" id="4349954at2759"/>
<dbReference type="SUPFAM" id="SSF63867">
    <property type="entry name" value="MoeA C-terminal domain-like"/>
    <property type="match status" value="1"/>
</dbReference>
<dbReference type="GO" id="GO:0006777">
    <property type="term" value="P:Mo-molybdopterin cofactor biosynthetic process"/>
    <property type="evidence" value="ECO:0007669"/>
    <property type="project" value="UniProtKB-UniRule"/>
</dbReference>
<dbReference type="SUPFAM" id="SSF63882">
    <property type="entry name" value="MoeA N-terminal region -like"/>
    <property type="match status" value="1"/>
</dbReference>
<accession>A0A1E3P181</accession>
<feature type="non-terminal residue" evidence="8">
    <location>
        <position position="629"/>
    </location>
</feature>
<dbReference type="InterPro" id="IPR036688">
    <property type="entry name" value="MoeA_C_domain_IV_sf"/>
</dbReference>
<dbReference type="Gene3D" id="2.170.190.11">
    <property type="entry name" value="Molybdopterin biosynthesis moea protein, domain 3"/>
    <property type="match status" value="1"/>
</dbReference>
<dbReference type="FunFam" id="3.40.980.10:FF:000001">
    <property type="entry name" value="Molybdopterin molybdenumtransferase"/>
    <property type="match status" value="1"/>
</dbReference>
<protein>
    <recommendedName>
        <fullName evidence="7">MoaB/Mog domain-containing protein</fullName>
    </recommendedName>
</protein>
<evidence type="ECO:0000256" key="2">
    <source>
        <dbReference type="ARBA" id="ARBA00007589"/>
    </source>
</evidence>
<dbReference type="InterPro" id="IPR038987">
    <property type="entry name" value="MoeA-like"/>
</dbReference>
<dbReference type="RefSeq" id="XP_019037884.1">
    <property type="nucleotide sequence ID" value="XM_019180709.1"/>
</dbReference>
<dbReference type="PROSITE" id="PS01079">
    <property type="entry name" value="MOCF_BIOSYNTHESIS_2"/>
    <property type="match status" value="1"/>
</dbReference>
<evidence type="ECO:0000256" key="5">
    <source>
        <dbReference type="RuleBase" id="RU365090"/>
    </source>
</evidence>
<dbReference type="InterPro" id="IPR036425">
    <property type="entry name" value="MoaB/Mog-like_dom_sf"/>
</dbReference>
<dbReference type="PANTHER" id="PTHR10192:SF5">
    <property type="entry name" value="GEPHYRIN"/>
    <property type="match status" value="1"/>
</dbReference>
<evidence type="ECO:0000256" key="6">
    <source>
        <dbReference type="SAM" id="MobiDB-lite"/>
    </source>
</evidence>
<comment type="cofactor">
    <cofactor evidence="5">
        <name>Mg(2+)</name>
        <dbReference type="ChEBI" id="CHEBI:18420"/>
    </cofactor>
</comment>
<dbReference type="PANTHER" id="PTHR10192">
    <property type="entry name" value="MOLYBDOPTERIN BIOSYNTHESIS PROTEIN"/>
    <property type="match status" value="1"/>
</dbReference>
<keyword evidence="5" id="KW-0479">Metal-binding</keyword>
<evidence type="ECO:0000313" key="9">
    <source>
        <dbReference type="Proteomes" id="UP000094112"/>
    </source>
</evidence>
<dbReference type="GO" id="GO:0005829">
    <property type="term" value="C:cytosol"/>
    <property type="evidence" value="ECO:0007669"/>
    <property type="project" value="TreeGrafter"/>
</dbReference>